<dbReference type="Pfam" id="PF13905">
    <property type="entry name" value="Thioredoxin_8"/>
    <property type="match status" value="1"/>
</dbReference>
<sequence>MLLTPMTQAQPAPAGQHSARPSAGVLIAALTELGGHAQEYGHRADGCHRRLQHHYLDFWANWCKPCQAGQPVLLALRRQFAGRPEVVFVGISIDTNLAPWRRRRRLMRRWPCSGSLLASPATPR</sequence>
<dbReference type="Gene3D" id="3.40.30.10">
    <property type="entry name" value="Glutaredoxin"/>
    <property type="match status" value="1"/>
</dbReference>
<name>A0ABT9B5U1_9BACT</name>
<protein>
    <submittedName>
        <fullName evidence="2">Thioredoxin-like domain-containing protein</fullName>
    </submittedName>
</protein>
<dbReference type="InterPro" id="IPR036249">
    <property type="entry name" value="Thioredoxin-like_sf"/>
</dbReference>
<organism evidence="2 3">
    <name type="scientific">Hymenobacter aranciens</name>
    <dbReference type="NCBI Taxonomy" id="3063996"/>
    <lineage>
        <taxon>Bacteria</taxon>
        <taxon>Pseudomonadati</taxon>
        <taxon>Bacteroidota</taxon>
        <taxon>Cytophagia</taxon>
        <taxon>Cytophagales</taxon>
        <taxon>Hymenobacteraceae</taxon>
        <taxon>Hymenobacter</taxon>
    </lineage>
</organism>
<feature type="domain" description="Thioredoxin-like fold" evidence="1">
    <location>
        <begin position="56"/>
        <end position="110"/>
    </location>
</feature>
<dbReference type="Proteomes" id="UP001176429">
    <property type="component" value="Unassembled WGS sequence"/>
</dbReference>
<dbReference type="SUPFAM" id="SSF52833">
    <property type="entry name" value="Thioredoxin-like"/>
    <property type="match status" value="1"/>
</dbReference>
<dbReference type="InterPro" id="IPR012336">
    <property type="entry name" value="Thioredoxin-like_fold"/>
</dbReference>
<evidence type="ECO:0000313" key="2">
    <source>
        <dbReference type="EMBL" id="MDO7873630.1"/>
    </source>
</evidence>
<keyword evidence="3" id="KW-1185">Reference proteome</keyword>
<dbReference type="EMBL" id="JAUQSY010000002">
    <property type="protein sequence ID" value="MDO7873630.1"/>
    <property type="molecule type" value="Genomic_DNA"/>
</dbReference>
<gene>
    <name evidence="2" type="ORF">Q5H93_02715</name>
</gene>
<accession>A0ABT9B5U1</accession>
<comment type="caution">
    <text evidence="2">The sequence shown here is derived from an EMBL/GenBank/DDBJ whole genome shotgun (WGS) entry which is preliminary data.</text>
</comment>
<evidence type="ECO:0000313" key="3">
    <source>
        <dbReference type="Proteomes" id="UP001176429"/>
    </source>
</evidence>
<reference evidence="2" key="1">
    <citation type="submission" date="2023-07" db="EMBL/GenBank/DDBJ databases">
        <authorList>
            <person name="Kim M.K."/>
        </authorList>
    </citation>
    <scope>NUCLEOTIDE SEQUENCE</scope>
    <source>
        <strain evidence="2">ASUV-10-1</strain>
    </source>
</reference>
<evidence type="ECO:0000259" key="1">
    <source>
        <dbReference type="Pfam" id="PF13905"/>
    </source>
</evidence>
<proteinExistence type="predicted"/>